<accession>A0ABR3S1Y5</accession>
<keyword evidence="3" id="KW-1185">Reference proteome</keyword>
<evidence type="ECO:0000256" key="1">
    <source>
        <dbReference type="SAM" id="MobiDB-lite"/>
    </source>
</evidence>
<evidence type="ECO:0000313" key="2">
    <source>
        <dbReference type="EMBL" id="KAL1610690.1"/>
    </source>
</evidence>
<organism evidence="2 3">
    <name type="scientific">Paraconiothyrium brasiliense</name>
    <dbReference type="NCBI Taxonomy" id="300254"/>
    <lineage>
        <taxon>Eukaryota</taxon>
        <taxon>Fungi</taxon>
        <taxon>Dikarya</taxon>
        <taxon>Ascomycota</taxon>
        <taxon>Pezizomycotina</taxon>
        <taxon>Dothideomycetes</taxon>
        <taxon>Pleosporomycetidae</taxon>
        <taxon>Pleosporales</taxon>
        <taxon>Massarineae</taxon>
        <taxon>Didymosphaeriaceae</taxon>
        <taxon>Paraconiothyrium</taxon>
    </lineage>
</organism>
<name>A0ABR3S1Y5_9PLEO</name>
<gene>
    <name evidence="2" type="ORF">SLS60_002360</name>
</gene>
<comment type="caution">
    <text evidence="2">The sequence shown here is derived from an EMBL/GenBank/DDBJ whole genome shotgun (WGS) entry which is preliminary data.</text>
</comment>
<protein>
    <submittedName>
        <fullName evidence="2">Uncharacterized protein</fullName>
    </submittedName>
</protein>
<feature type="region of interest" description="Disordered" evidence="1">
    <location>
        <begin position="652"/>
        <end position="716"/>
    </location>
</feature>
<sequence length="757" mass="84996">MRPQHDVGQYADGPPRLINVTGDHGSEAFPALVLSYELAEKMRSAICAGYSLCRVADTLQNVLDEQHTMKAKLRVEVLRIKRYESASNNATAAEEIENTGLRLLQAYEDQSRLQGSLNQLVEKEASLRKSKRKASRNREIRWAEIDSDLSLAFKNSGFTVEPYTPAMNTFAATSNQTKETSSPTFAVCRGYASNPVYVPREEVQAALPRLFLSAKLRIQDKREEYMAWRELFDDECKEYASARGIPFDTSTLWLKARDRFRQDYWHNHNQKLGNEKEEARKDYYRAYEAARGWGLDDLASLPSISWISTGPEEENRAAMERTNRQYVKRWINSLPDGNNMKIMPQWDMSELPTEIPGGQNLLEVGDDLDILRYQYGRPPLEFSSPEVNNNDDRHVTLTHEKLEAHRYKLGNAEYPRFSSRISCATATTHTKNEQLRANPDGQGLKSFRAGYTSLPSSAMDIEASIEDGQDNPPNTVLNPNPQPTNSHMNTPPHLRVQPHPPEVVVWQADEDLPSTPASPATPAGTYNPILQAAAELQHKKEGQVHFYVKPNATRLLLAQQSTLEEPHIHNTTKARNTSNEGLSETNINLSKVAKKDIGQVPAMIEQNDLGHEVTAPQVNACPNDAALPPCGGSQVETGGTRRCDTQAFRAIPGPHSIANNQPMLKRKLARSTDDSPRVKKTPRTKAESSNPRNRAPQSRHIKRIRQATPKHKPYASSPVSYTYMQGFSSQPMIVTAQLPSCGDFNNPFVYSDEDDDH</sequence>
<reference evidence="2 3" key="1">
    <citation type="submission" date="2024-02" db="EMBL/GenBank/DDBJ databases">
        <title>De novo assembly and annotation of 12 fungi associated with fruit tree decline syndrome in Ontario, Canada.</title>
        <authorList>
            <person name="Sulman M."/>
            <person name="Ellouze W."/>
            <person name="Ilyukhin E."/>
        </authorList>
    </citation>
    <scope>NUCLEOTIDE SEQUENCE [LARGE SCALE GENOMIC DNA]</scope>
    <source>
        <strain evidence="2 3">M42-189</strain>
    </source>
</reference>
<dbReference type="Proteomes" id="UP001521785">
    <property type="component" value="Unassembled WGS sequence"/>
</dbReference>
<evidence type="ECO:0000313" key="3">
    <source>
        <dbReference type="Proteomes" id="UP001521785"/>
    </source>
</evidence>
<dbReference type="EMBL" id="JAKJXO020000002">
    <property type="protein sequence ID" value="KAL1610690.1"/>
    <property type="molecule type" value="Genomic_DNA"/>
</dbReference>
<feature type="compositionally biased region" description="Basic residues" evidence="1">
    <location>
        <begin position="697"/>
        <end position="713"/>
    </location>
</feature>
<feature type="compositionally biased region" description="Polar residues" evidence="1">
    <location>
        <begin position="687"/>
        <end position="696"/>
    </location>
</feature>
<proteinExistence type="predicted"/>